<dbReference type="AlphaFoldDB" id="A0A2H4U6W3"/>
<dbReference type="GO" id="GO:0016779">
    <property type="term" value="F:nucleotidyltransferase activity"/>
    <property type="evidence" value="ECO:0007669"/>
    <property type="project" value="UniProtKB-KW"/>
</dbReference>
<dbReference type="InterPro" id="IPR036291">
    <property type="entry name" value="NAD(P)-bd_dom_sf"/>
</dbReference>
<dbReference type="Proteomes" id="UP000232133">
    <property type="component" value="Chromosome"/>
</dbReference>
<dbReference type="RefSeq" id="WP_022531105.1">
    <property type="nucleotide sequence ID" value="NZ_CAYARK010000001.1"/>
</dbReference>
<proteinExistence type="predicted"/>
<dbReference type="Gene3D" id="3.40.50.620">
    <property type="entry name" value="HUPs"/>
    <property type="match status" value="1"/>
</dbReference>
<evidence type="ECO:0000259" key="1">
    <source>
        <dbReference type="Pfam" id="PF01408"/>
    </source>
</evidence>
<dbReference type="InterPro" id="IPR004821">
    <property type="entry name" value="Cyt_trans-like"/>
</dbReference>
<dbReference type="Pfam" id="PF01408">
    <property type="entry name" value="GFO_IDH_MocA"/>
    <property type="match status" value="1"/>
</dbReference>
<protein>
    <submittedName>
        <fullName evidence="3">Glycerol-3-phosphate cytidylyltransferase</fullName>
    </submittedName>
</protein>
<dbReference type="InterPro" id="IPR000683">
    <property type="entry name" value="Gfo/Idh/MocA-like_OxRdtase_N"/>
</dbReference>
<dbReference type="SUPFAM" id="SSF52374">
    <property type="entry name" value="Nucleotidylyl transferase"/>
    <property type="match status" value="1"/>
</dbReference>
<organism evidence="3 4">
    <name type="scientific">Methanobrevibacter smithii</name>
    <dbReference type="NCBI Taxonomy" id="2173"/>
    <lineage>
        <taxon>Archaea</taxon>
        <taxon>Methanobacteriati</taxon>
        <taxon>Methanobacteriota</taxon>
        <taxon>Methanomada group</taxon>
        <taxon>Methanobacteria</taxon>
        <taxon>Methanobacteriales</taxon>
        <taxon>Methanobacteriaceae</taxon>
        <taxon>Methanobrevibacter</taxon>
    </lineage>
</organism>
<evidence type="ECO:0000259" key="2">
    <source>
        <dbReference type="Pfam" id="PF01467"/>
    </source>
</evidence>
<dbReference type="GeneID" id="35118745"/>
<accession>A0A2H4U6W3</accession>
<dbReference type="InterPro" id="IPR051450">
    <property type="entry name" value="Gfo/Idh/MocA_Oxidoreductases"/>
</dbReference>
<dbReference type="Gene3D" id="3.30.360.10">
    <property type="entry name" value="Dihydrodipicolinate Reductase, domain 2"/>
    <property type="match status" value="1"/>
</dbReference>
<feature type="domain" description="Cytidyltransferase-like" evidence="2">
    <location>
        <begin position="5"/>
        <end position="125"/>
    </location>
</feature>
<evidence type="ECO:0000313" key="3">
    <source>
        <dbReference type="EMBL" id="ATZ59851.1"/>
    </source>
</evidence>
<keyword evidence="3" id="KW-0808">Transferase</keyword>
<dbReference type="GO" id="GO:0000166">
    <property type="term" value="F:nucleotide binding"/>
    <property type="evidence" value="ECO:0007669"/>
    <property type="project" value="InterPro"/>
</dbReference>
<dbReference type="PANTHER" id="PTHR43377">
    <property type="entry name" value="BILIVERDIN REDUCTASE A"/>
    <property type="match status" value="1"/>
</dbReference>
<dbReference type="EMBL" id="CP017803">
    <property type="protein sequence ID" value="ATZ59851.1"/>
    <property type="molecule type" value="Genomic_DNA"/>
</dbReference>
<dbReference type="NCBIfam" id="TIGR00125">
    <property type="entry name" value="cyt_tran_rel"/>
    <property type="match status" value="1"/>
</dbReference>
<dbReference type="SUPFAM" id="SSF55347">
    <property type="entry name" value="Glyceraldehyde-3-phosphate dehydrogenase-like, C-terminal domain"/>
    <property type="match status" value="1"/>
</dbReference>
<dbReference type="Pfam" id="PF01467">
    <property type="entry name" value="CTP_transf_like"/>
    <property type="match status" value="1"/>
</dbReference>
<dbReference type="PANTHER" id="PTHR43377:SF1">
    <property type="entry name" value="BILIVERDIN REDUCTASE A"/>
    <property type="match status" value="1"/>
</dbReference>
<feature type="domain" description="Gfo/Idh/MocA-like oxidoreductase N-terminal" evidence="1">
    <location>
        <begin position="132"/>
        <end position="241"/>
    </location>
</feature>
<dbReference type="Gene3D" id="3.40.50.720">
    <property type="entry name" value="NAD(P)-binding Rossmann-like Domain"/>
    <property type="match status" value="1"/>
</dbReference>
<evidence type="ECO:0000313" key="4">
    <source>
        <dbReference type="Proteomes" id="UP000232133"/>
    </source>
</evidence>
<dbReference type="InterPro" id="IPR014729">
    <property type="entry name" value="Rossmann-like_a/b/a_fold"/>
</dbReference>
<gene>
    <name evidence="3" type="ORF">BK798_05170</name>
</gene>
<dbReference type="SUPFAM" id="SSF51735">
    <property type="entry name" value="NAD(P)-binding Rossmann-fold domains"/>
    <property type="match status" value="1"/>
</dbReference>
<sequence length="438" mass="49583">MIKVITYGTYDLFHYGHQRLLERAKALGDYLIVGVTADDFDKNRGKINVQQSLMERIESVRATGLADEIIIEEYEGQKIDDIKRYDIDIFTVGSDWVGEFDYLREYCDVVYLERTEGVSSTDIRSKDRQVTLGLVGEGLVLNKFYNESQYVNGLTVGGICSGDENQLKDFDDDLILTQDFDELLNNVDAIFIVSHPSKHYKQAKKALENGVHVLCESPIALKEEELCELFKLAKKNNLILMDSIKTAYSTAYNRLLLLAKKGKIGDVISVDATCTSLADGSGDDWNSITAWGPTALLPVFQLLGTDYKDKNINSLLLDSAENFDLFTKIDFTYQNAVSSVKVGKGVKSEGELIISGTKGYVYVPAPWWKTDYFEIRFENQNENKKYFYQLDGEGIRYELVAFIKSIELNKTGSYIDINISKEISSVMEDFNNNKFNNL</sequence>
<reference evidence="3 4" key="1">
    <citation type="submission" date="2016-10" db="EMBL/GenBank/DDBJ databases">
        <authorList>
            <person name="Varghese N."/>
        </authorList>
    </citation>
    <scope>NUCLEOTIDE SEQUENCE [LARGE SCALE GENOMIC DNA]</scope>
    <source>
        <strain evidence="3 4">KB11</strain>
    </source>
</reference>
<keyword evidence="3" id="KW-0548">Nucleotidyltransferase</keyword>
<name>A0A2H4U6W3_METSM</name>